<dbReference type="SUPFAM" id="SSF46689">
    <property type="entry name" value="Homeodomain-like"/>
    <property type="match status" value="1"/>
</dbReference>
<evidence type="ECO:0000313" key="4">
    <source>
        <dbReference type="EMBL" id="GHO99676.1"/>
    </source>
</evidence>
<accession>A0A8J3J141</accession>
<dbReference type="Gene3D" id="1.10.10.60">
    <property type="entry name" value="Homeodomain-like"/>
    <property type="match status" value="1"/>
</dbReference>
<dbReference type="Pfam" id="PF12833">
    <property type="entry name" value="HTH_18"/>
    <property type="match status" value="1"/>
</dbReference>
<dbReference type="InterPro" id="IPR009057">
    <property type="entry name" value="Homeodomain-like_sf"/>
</dbReference>
<dbReference type="RefSeq" id="WP_220210307.1">
    <property type="nucleotide sequence ID" value="NZ_BNJK01000002.1"/>
</dbReference>
<sequence length="231" mass="26554">MTILFEERTSDSLYVALVQRGRTAQDGKVLRPAESHWHMVLLHYKGETRFLVVGPWTTTGVLSYSEGAELLWIKLKPGTFLPHLPARYILNKETPLPQATNSTFWLHSSAWQFPDYDNVETFIERLARQEALVCDPVVSAALEDQPQTLSPRTIRHRFLQATGMTQSHIRQIDRARRAETLLQQGMSILDTVYEAGYFDQPHLTRALKQWIGYTPAQIIRKYQPGYVEATE</sequence>
<proteinExistence type="predicted"/>
<dbReference type="AlphaFoldDB" id="A0A8J3J141"/>
<reference evidence="4" key="1">
    <citation type="submission" date="2020-10" db="EMBL/GenBank/DDBJ databases">
        <title>Taxonomic study of unclassified bacteria belonging to the class Ktedonobacteria.</title>
        <authorList>
            <person name="Yabe S."/>
            <person name="Wang C.M."/>
            <person name="Zheng Y."/>
            <person name="Sakai Y."/>
            <person name="Cavaletti L."/>
            <person name="Monciardini P."/>
            <person name="Donadio S."/>
        </authorList>
    </citation>
    <scope>NUCLEOTIDE SEQUENCE</scope>
    <source>
        <strain evidence="4">ID150040</strain>
    </source>
</reference>
<dbReference type="Proteomes" id="UP000597444">
    <property type="component" value="Unassembled WGS sequence"/>
</dbReference>
<dbReference type="InterPro" id="IPR018060">
    <property type="entry name" value="HTH_AraC"/>
</dbReference>
<keyword evidence="5" id="KW-1185">Reference proteome</keyword>
<evidence type="ECO:0000259" key="3">
    <source>
        <dbReference type="PROSITE" id="PS01124"/>
    </source>
</evidence>
<dbReference type="SMART" id="SM00342">
    <property type="entry name" value="HTH_ARAC"/>
    <property type="match status" value="1"/>
</dbReference>
<dbReference type="GO" id="GO:0043565">
    <property type="term" value="F:sequence-specific DNA binding"/>
    <property type="evidence" value="ECO:0007669"/>
    <property type="project" value="InterPro"/>
</dbReference>
<protein>
    <submittedName>
        <fullName evidence="4">AraC family transcriptional regulator</fullName>
    </submittedName>
</protein>
<dbReference type="EMBL" id="BNJK01000002">
    <property type="protein sequence ID" value="GHO99676.1"/>
    <property type="molecule type" value="Genomic_DNA"/>
</dbReference>
<organism evidence="4 5">
    <name type="scientific">Reticulibacter mediterranei</name>
    <dbReference type="NCBI Taxonomy" id="2778369"/>
    <lineage>
        <taxon>Bacteria</taxon>
        <taxon>Bacillati</taxon>
        <taxon>Chloroflexota</taxon>
        <taxon>Ktedonobacteria</taxon>
        <taxon>Ktedonobacterales</taxon>
        <taxon>Reticulibacteraceae</taxon>
        <taxon>Reticulibacter</taxon>
    </lineage>
</organism>
<evidence type="ECO:0000256" key="2">
    <source>
        <dbReference type="ARBA" id="ARBA00023163"/>
    </source>
</evidence>
<evidence type="ECO:0000256" key="1">
    <source>
        <dbReference type="ARBA" id="ARBA00023015"/>
    </source>
</evidence>
<keyword evidence="1" id="KW-0805">Transcription regulation</keyword>
<name>A0A8J3J141_9CHLR</name>
<dbReference type="PROSITE" id="PS01124">
    <property type="entry name" value="HTH_ARAC_FAMILY_2"/>
    <property type="match status" value="1"/>
</dbReference>
<dbReference type="GO" id="GO:0003700">
    <property type="term" value="F:DNA-binding transcription factor activity"/>
    <property type="evidence" value="ECO:0007669"/>
    <property type="project" value="InterPro"/>
</dbReference>
<feature type="domain" description="HTH araC/xylS-type" evidence="3">
    <location>
        <begin position="117"/>
        <end position="221"/>
    </location>
</feature>
<keyword evidence="2" id="KW-0804">Transcription</keyword>
<evidence type="ECO:0000313" key="5">
    <source>
        <dbReference type="Proteomes" id="UP000597444"/>
    </source>
</evidence>
<comment type="caution">
    <text evidence="4">The sequence shown here is derived from an EMBL/GenBank/DDBJ whole genome shotgun (WGS) entry which is preliminary data.</text>
</comment>
<gene>
    <name evidence="4" type="ORF">KSF_097240</name>
</gene>